<dbReference type="InterPro" id="IPR008928">
    <property type="entry name" value="6-hairpin_glycosidase_sf"/>
</dbReference>
<dbReference type="SUPFAM" id="SSF48208">
    <property type="entry name" value="Six-hairpin glycosidases"/>
    <property type="match status" value="1"/>
</dbReference>
<reference evidence="1" key="2">
    <citation type="submission" date="2021-10" db="EMBL/GenBank/DDBJ databases">
        <title>Phylogenomics reveals ancestral predisposition of the termite-cultivated fungus Termitomyces towards a domesticated lifestyle.</title>
        <authorList>
            <person name="Auxier B."/>
            <person name="Grum-Grzhimaylo A."/>
            <person name="Cardenas M.E."/>
            <person name="Lodge J.D."/>
            <person name="Laessoe T."/>
            <person name="Pedersen O."/>
            <person name="Smith M.E."/>
            <person name="Kuyper T.W."/>
            <person name="Franco-Molano E.A."/>
            <person name="Baroni T.J."/>
            <person name="Aanen D.K."/>
        </authorList>
    </citation>
    <scope>NUCLEOTIDE SEQUENCE</scope>
    <source>
        <strain evidence="1">D49</strain>
    </source>
</reference>
<comment type="caution">
    <text evidence="1">The sequence shown here is derived from an EMBL/GenBank/DDBJ whole genome shotgun (WGS) entry which is preliminary data.</text>
</comment>
<proteinExistence type="predicted"/>
<sequence length="61" mass="6724">MAWEGFGGRYVMDDANVPSLLSLPYLGFLEKNHPTYQATRKLLLSPRNPYFAAGKTFSGAG</sequence>
<dbReference type="GO" id="GO:0005975">
    <property type="term" value="P:carbohydrate metabolic process"/>
    <property type="evidence" value="ECO:0007669"/>
    <property type="project" value="InterPro"/>
</dbReference>
<dbReference type="Pfam" id="PF06824">
    <property type="entry name" value="Glyco_hydro_125"/>
    <property type="match status" value="1"/>
</dbReference>
<dbReference type="Proteomes" id="UP000717328">
    <property type="component" value="Unassembled WGS sequence"/>
</dbReference>
<keyword evidence="2" id="KW-1185">Reference proteome</keyword>
<dbReference type="InterPro" id="IPR008313">
    <property type="entry name" value="GH125"/>
</dbReference>
<dbReference type="AlphaFoldDB" id="A0A9P7FX87"/>
<dbReference type="EMBL" id="JABCKI010005923">
    <property type="protein sequence ID" value="KAG5636507.1"/>
    <property type="molecule type" value="Genomic_DNA"/>
</dbReference>
<protein>
    <submittedName>
        <fullName evidence="1">Uncharacterized protein</fullName>
    </submittedName>
</protein>
<dbReference type="OrthoDB" id="7771656at2759"/>
<dbReference type="GO" id="GO:0003824">
    <property type="term" value="F:catalytic activity"/>
    <property type="evidence" value="ECO:0007669"/>
    <property type="project" value="UniProtKB-ARBA"/>
</dbReference>
<name>A0A9P7FX87_9AGAR</name>
<dbReference type="PANTHER" id="PTHR31047">
    <property type="entry name" value="MEIOTICALLY UP-REGULATED GENE 157 PROTEIN"/>
    <property type="match status" value="1"/>
</dbReference>
<reference evidence="1" key="1">
    <citation type="submission" date="2021-02" db="EMBL/GenBank/DDBJ databases">
        <authorList>
            <person name="Nieuwenhuis M."/>
            <person name="Van De Peppel L.J.J."/>
        </authorList>
    </citation>
    <scope>NUCLEOTIDE SEQUENCE</scope>
    <source>
        <strain evidence="1">D49</strain>
    </source>
</reference>
<accession>A0A9P7FX87</accession>
<evidence type="ECO:0000313" key="1">
    <source>
        <dbReference type="EMBL" id="KAG5636507.1"/>
    </source>
</evidence>
<organism evidence="1 2">
    <name type="scientific">Sphagnurus paluster</name>
    <dbReference type="NCBI Taxonomy" id="117069"/>
    <lineage>
        <taxon>Eukaryota</taxon>
        <taxon>Fungi</taxon>
        <taxon>Dikarya</taxon>
        <taxon>Basidiomycota</taxon>
        <taxon>Agaricomycotina</taxon>
        <taxon>Agaricomycetes</taxon>
        <taxon>Agaricomycetidae</taxon>
        <taxon>Agaricales</taxon>
        <taxon>Tricholomatineae</taxon>
        <taxon>Lyophyllaceae</taxon>
        <taxon>Sphagnurus</taxon>
    </lineage>
</organism>
<dbReference type="PANTHER" id="PTHR31047:SF0">
    <property type="entry name" value="MEIOTICALLY UP-REGULATED GENE 157 PROTEIN"/>
    <property type="match status" value="1"/>
</dbReference>
<dbReference type="Gene3D" id="1.50.10.10">
    <property type="match status" value="1"/>
</dbReference>
<evidence type="ECO:0000313" key="2">
    <source>
        <dbReference type="Proteomes" id="UP000717328"/>
    </source>
</evidence>
<dbReference type="InterPro" id="IPR012341">
    <property type="entry name" value="6hp_glycosidase-like_sf"/>
</dbReference>
<gene>
    <name evidence="1" type="ORF">H0H81_007766</name>
</gene>